<feature type="compositionally biased region" description="Acidic residues" evidence="2">
    <location>
        <begin position="1"/>
        <end position="20"/>
    </location>
</feature>
<accession>A0A8S9MEK0</accession>
<evidence type="ECO:0000313" key="3">
    <source>
        <dbReference type="EMBL" id="KAF2616069.1"/>
    </source>
</evidence>
<dbReference type="AlphaFoldDB" id="A0A8S9MEK0"/>
<evidence type="ECO:0000256" key="2">
    <source>
        <dbReference type="SAM" id="MobiDB-lite"/>
    </source>
</evidence>
<sequence>MTSESIEDAEAVLSDVEIDEPSPVALNDPPREDVRDERVTELIAELEKRPRVRIGSPSFVQSAQGSCPRGKDEMKLKLDEVVRDRDALKGEIEKVSGKVRSFKSFTTLPKSQKYTGLASVAYGVIKRANEIVEDLVREIDKSRNEAREQVDQRNYEIAIEVSQLKSTISNLREETRSLRKQLDSQTKELNQRMRQIEEVKEKERIANENIEGLMTDIAAAEEEIARWKVAAEQEAAAGGAVEQDFTSQVRNKSLFLGEVNKAASLLHVLKEELEEAKQAIKESEKKLKFKEETAAAAMGARDAAERSLKLADSRATRLRERMQELN</sequence>
<keyword evidence="1" id="KW-0175">Coiled coil</keyword>
<dbReference type="EMBL" id="QGKY02000089">
    <property type="protein sequence ID" value="KAF2616069.1"/>
    <property type="molecule type" value="Genomic_DNA"/>
</dbReference>
<feature type="coiled-coil region" evidence="1">
    <location>
        <begin position="125"/>
        <end position="321"/>
    </location>
</feature>
<dbReference type="InterPro" id="IPR040300">
    <property type="entry name" value="At3g49055-like"/>
</dbReference>
<proteinExistence type="predicted"/>
<gene>
    <name evidence="3" type="ORF">F2Q70_00012558</name>
</gene>
<name>A0A8S9MEK0_BRACR</name>
<feature type="region of interest" description="Disordered" evidence="2">
    <location>
        <begin position="1"/>
        <end position="35"/>
    </location>
</feature>
<protein>
    <submittedName>
        <fullName evidence="3">Uncharacterized protein</fullName>
    </submittedName>
</protein>
<organism evidence="3">
    <name type="scientific">Brassica cretica</name>
    <name type="common">Mustard</name>
    <dbReference type="NCBI Taxonomy" id="69181"/>
    <lineage>
        <taxon>Eukaryota</taxon>
        <taxon>Viridiplantae</taxon>
        <taxon>Streptophyta</taxon>
        <taxon>Embryophyta</taxon>
        <taxon>Tracheophyta</taxon>
        <taxon>Spermatophyta</taxon>
        <taxon>Magnoliopsida</taxon>
        <taxon>eudicotyledons</taxon>
        <taxon>Gunneridae</taxon>
        <taxon>Pentapetalae</taxon>
        <taxon>rosids</taxon>
        <taxon>malvids</taxon>
        <taxon>Brassicales</taxon>
        <taxon>Brassicaceae</taxon>
        <taxon>Brassiceae</taxon>
        <taxon>Brassica</taxon>
    </lineage>
</organism>
<comment type="caution">
    <text evidence="3">The sequence shown here is derived from an EMBL/GenBank/DDBJ whole genome shotgun (WGS) entry which is preliminary data.</text>
</comment>
<feature type="non-terminal residue" evidence="3">
    <location>
        <position position="1"/>
    </location>
</feature>
<dbReference type="PANTHER" id="PTHR34937:SF1">
    <property type="entry name" value="PARAMYOSIN"/>
    <property type="match status" value="1"/>
</dbReference>
<evidence type="ECO:0000256" key="1">
    <source>
        <dbReference type="SAM" id="Coils"/>
    </source>
</evidence>
<reference evidence="3" key="1">
    <citation type="submission" date="2019-12" db="EMBL/GenBank/DDBJ databases">
        <title>Genome sequencing and annotation of Brassica cretica.</title>
        <authorList>
            <person name="Studholme D.J."/>
            <person name="Sarris P.F."/>
        </authorList>
    </citation>
    <scope>NUCLEOTIDE SEQUENCE</scope>
    <source>
        <strain evidence="3">PFS-102/07</strain>
        <tissue evidence="3">Leaf</tissue>
    </source>
</reference>
<dbReference type="PANTHER" id="PTHR34937">
    <property type="entry name" value="OS08G0559800 PROTEIN"/>
    <property type="match status" value="1"/>
</dbReference>